<dbReference type="AlphaFoldDB" id="A0A2N0VJW6"/>
<dbReference type="RefSeq" id="WP_101071773.1">
    <property type="nucleotide sequence ID" value="NZ_PISP01000001.1"/>
</dbReference>
<gene>
    <name evidence="2" type="ORF">CWD77_03175</name>
</gene>
<evidence type="ECO:0000256" key="1">
    <source>
        <dbReference type="SAM" id="MobiDB-lite"/>
    </source>
</evidence>
<keyword evidence="3" id="KW-1185">Reference proteome</keyword>
<organism evidence="2 3">
    <name type="scientific">Rhodohalobacter barkolensis</name>
    <dbReference type="NCBI Taxonomy" id="2053187"/>
    <lineage>
        <taxon>Bacteria</taxon>
        <taxon>Pseudomonadati</taxon>
        <taxon>Balneolota</taxon>
        <taxon>Balneolia</taxon>
        <taxon>Balneolales</taxon>
        <taxon>Balneolaceae</taxon>
        <taxon>Rhodohalobacter</taxon>
    </lineage>
</organism>
<evidence type="ECO:0000313" key="3">
    <source>
        <dbReference type="Proteomes" id="UP000233398"/>
    </source>
</evidence>
<dbReference type="OrthoDB" id="8069317at2"/>
<protein>
    <submittedName>
        <fullName evidence="2">Uncharacterized protein</fullName>
    </submittedName>
</protein>
<dbReference type="Proteomes" id="UP000233398">
    <property type="component" value="Unassembled WGS sequence"/>
</dbReference>
<name>A0A2N0VJW6_9BACT</name>
<reference evidence="2 3" key="1">
    <citation type="submission" date="2017-11" db="EMBL/GenBank/DDBJ databases">
        <title>Rhodohalobacter 15182 sp. nov., isolated from a salt lake.</title>
        <authorList>
            <person name="Han S."/>
        </authorList>
    </citation>
    <scope>NUCLEOTIDE SEQUENCE [LARGE SCALE GENOMIC DNA]</scope>
    <source>
        <strain evidence="2 3">15182</strain>
    </source>
</reference>
<feature type="compositionally biased region" description="Basic and acidic residues" evidence="1">
    <location>
        <begin position="50"/>
        <end position="59"/>
    </location>
</feature>
<proteinExistence type="predicted"/>
<feature type="region of interest" description="Disordered" evidence="1">
    <location>
        <begin position="43"/>
        <end position="64"/>
    </location>
</feature>
<sequence length="346" mass="40039">MKRYRSHLILSHRDSKLIKSLNFDNHKIDLEISPDPTGTFWKSSDGCSESWHKEPKETPPSEGTLPADELIIVAENEGIAEDILSTIKGGILLAYPDFNNFPLTADLNSVEEISSELYKDEYFRNYYKQVDRVGYGCRVLKESYESAEFQYAIEKFKLSLKINSMTPHSANPKYGQMFEHYDLDKSYHTSGAFAITAAFSVVEELGLEVRSSSKNPRFLDSEKGTWNPSVLNDIEERLKKVGVTKKDTFDWVFRGDKTEVEKELKPYFGYDSEWTKLNEEVRDRTLTFPEAIHNLSYLRNFIASHKFRKLTQYISPYDIFNAQSLARNLILRSLGLWKIDPYNQTN</sequence>
<accession>A0A2N0VJW6</accession>
<dbReference type="EMBL" id="PISP01000001">
    <property type="protein sequence ID" value="PKD44483.1"/>
    <property type="molecule type" value="Genomic_DNA"/>
</dbReference>
<comment type="caution">
    <text evidence="2">The sequence shown here is derived from an EMBL/GenBank/DDBJ whole genome shotgun (WGS) entry which is preliminary data.</text>
</comment>
<evidence type="ECO:0000313" key="2">
    <source>
        <dbReference type="EMBL" id="PKD44483.1"/>
    </source>
</evidence>